<name>A0A058ZPR9_9RHOB</name>
<accession>A0A058ZPR9</accession>
<keyword evidence="1 2" id="KW-0732">Signal</keyword>
<evidence type="ECO:0000259" key="3">
    <source>
        <dbReference type="Pfam" id="PF13505"/>
    </source>
</evidence>
<reference evidence="4 5" key="1">
    <citation type="submission" date="2013-04" db="EMBL/GenBank/DDBJ databases">
        <title>Shimia sp. 22II-S11-Z10 Genome Sequencing.</title>
        <authorList>
            <person name="Lai Q."/>
            <person name="Li G."/>
            <person name="Shao Z."/>
        </authorList>
    </citation>
    <scope>NUCLEOTIDE SEQUENCE [LARGE SCALE GENOMIC DNA]</scope>
    <source>
        <strain evidence="5">22II-S11-Z10</strain>
    </source>
</reference>
<organism evidence="4 5">
    <name type="scientific">Actibacterium atlanticum</name>
    <dbReference type="NCBI Taxonomy" id="1461693"/>
    <lineage>
        <taxon>Bacteria</taxon>
        <taxon>Pseudomonadati</taxon>
        <taxon>Pseudomonadota</taxon>
        <taxon>Alphaproteobacteria</taxon>
        <taxon>Rhodobacterales</taxon>
        <taxon>Roseobacteraceae</taxon>
        <taxon>Actibacterium</taxon>
    </lineage>
</organism>
<dbReference type="AlphaFoldDB" id="A0A058ZPR9"/>
<dbReference type="OrthoDB" id="268975at2"/>
<dbReference type="Gene3D" id="2.40.160.20">
    <property type="match status" value="1"/>
</dbReference>
<dbReference type="SUPFAM" id="SSF56925">
    <property type="entry name" value="OMPA-like"/>
    <property type="match status" value="1"/>
</dbReference>
<evidence type="ECO:0000313" key="4">
    <source>
        <dbReference type="EMBL" id="KCV83573.1"/>
    </source>
</evidence>
<evidence type="ECO:0000313" key="5">
    <source>
        <dbReference type="Proteomes" id="UP000024836"/>
    </source>
</evidence>
<gene>
    <name evidence="4" type="ORF">ATO10_02395</name>
</gene>
<dbReference type="InterPro" id="IPR011250">
    <property type="entry name" value="OMP/PagP_B-barrel"/>
</dbReference>
<evidence type="ECO:0000256" key="1">
    <source>
        <dbReference type="ARBA" id="ARBA00022729"/>
    </source>
</evidence>
<dbReference type="InterPro" id="IPR027385">
    <property type="entry name" value="Beta-barrel_OMP"/>
</dbReference>
<keyword evidence="5" id="KW-1185">Reference proteome</keyword>
<dbReference type="eggNOG" id="COG3637">
    <property type="taxonomic scope" value="Bacteria"/>
</dbReference>
<evidence type="ECO:0000256" key="2">
    <source>
        <dbReference type="SAM" id="SignalP"/>
    </source>
</evidence>
<dbReference type="EMBL" id="AQQY01000001">
    <property type="protein sequence ID" value="KCV83573.1"/>
    <property type="molecule type" value="Genomic_DNA"/>
</dbReference>
<feature type="chain" id="PRO_5001567177" description="Outer membrane protein beta-barrel domain-containing protein" evidence="2">
    <location>
        <begin position="20"/>
        <end position="195"/>
    </location>
</feature>
<proteinExistence type="predicted"/>
<dbReference type="RefSeq" id="WP_051597894.1">
    <property type="nucleotide sequence ID" value="NZ_AQQY01000001.1"/>
</dbReference>
<comment type="caution">
    <text evidence="4">The sequence shown here is derived from an EMBL/GenBank/DDBJ whole genome shotgun (WGS) entry which is preliminary data.</text>
</comment>
<dbReference type="Pfam" id="PF13505">
    <property type="entry name" value="OMP_b-brl"/>
    <property type="match status" value="1"/>
</dbReference>
<protein>
    <recommendedName>
        <fullName evidence="3">Outer membrane protein beta-barrel domain-containing protein</fullName>
    </recommendedName>
</protein>
<feature type="domain" description="Outer membrane protein beta-barrel" evidence="3">
    <location>
        <begin position="30"/>
        <end position="195"/>
    </location>
</feature>
<feature type="signal peptide" evidence="2">
    <location>
        <begin position="1"/>
        <end position="19"/>
    </location>
</feature>
<dbReference type="STRING" id="1461693.ATO10_02395"/>
<dbReference type="Proteomes" id="UP000024836">
    <property type="component" value="Unassembled WGS sequence"/>
</dbReference>
<sequence>MKTMITAAALSLAALPAVAGSADPAPADPAVTQAAPAFGAGGDWTGAYGGLSLGYGDFDGAAGQNADGTVGGIFAGYDWDLGDWVVGGALEYSASDANFPGTTGVDAIGRLKLRAGYDLGKTLVYGTVGAARANIDLGGGDAWDNGYFVGFGAEHFLTESVTVGGELTYDRFDNFANTTTDVDGLSATARVALRF</sequence>